<keyword evidence="11" id="KW-0902">Two-component regulatory system</keyword>
<dbReference type="Gene3D" id="1.10.287.130">
    <property type="match status" value="1"/>
</dbReference>
<dbReference type="GO" id="GO:0005524">
    <property type="term" value="F:ATP binding"/>
    <property type="evidence" value="ECO:0007669"/>
    <property type="project" value="UniProtKB-KW"/>
</dbReference>
<dbReference type="InterPro" id="IPR005467">
    <property type="entry name" value="His_kinase_dom"/>
</dbReference>
<gene>
    <name evidence="18" type="ORF">Kalk_05685</name>
</gene>
<dbReference type="Proteomes" id="UP000235116">
    <property type="component" value="Chromosome"/>
</dbReference>
<reference evidence="19" key="1">
    <citation type="submission" date="2017-08" db="EMBL/GenBank/DDBJ databases">
        <title>Direct submision.</title>
        <authorList>
            <person name="Kim S.-J."/>
            <person name="Rhee S.-K."/>
        </authorList>
    </citation>
    <scope>NUCLEOTIDE SEQUENCE [LARGE SCALE GENOMIC DNA]</scope>
    <source>
        <strain evidence="19">GI5</strain>
    </source>
</reference>
<feature type="domain" description="Histidine kinase" evidence="16">
    <location>
        <begin position="442"/>
        <end position="663"/>
    </location>
</feature>
<evidence type="ECO:0000256" key="14">
    <source>
        <dbReference type="SAM" id="Coils"/>
    </source>
</evidence>
<feature type="coiled-coil region" evidence="14">
    <location>
        <begin position="403"/>
        <end position="430"/>
    </location>
</feature>
<dbReference type="Gene3D" id="3.40.50.2300">
    <property type="match status" value="1"/>
</dbReference>
<dbReference type="FunFam" id="3.30.565.10:FF:000010">
    <property type="entry name" value="Sensor histidine kinase RcsC"/>
    <property type="match status" value="1"/>
</dbReference>
<dbReference type="SUPFAM" id="SSF47384">
    <property type="entry name" value="Homodimeric domain of signal transducing histidine kinase"/>
    <property type="match status" value="1"/>
</dbReference>
<dbReference type="GO" id="GO:0016020">
    <property type="term" value="C:membrane"/>
    <property type="evidence" value="ECO:0007669"/>
    <property type="project" value="UniProtKB-SubCell"/>
</dbReference>
<feature type="transmembrane region" description="Helical" evidence="15">
    <location>
        <begin position="198"/>
        <end position="216"/>
    </location>
</feature>
<feature type="domain" description="Response regulatory" evidence="17">
    <location>
        <begin position="772"/>
        <end position="893"/>
    </location>
</feature>
<evidence type="ECO:0000256" key="6">
    <source>
        <dbReference type="ARBA" id="ARBA00022692"/>
    </source>
</evidence>
<dbReference type="KEGG" id="kak:Kalk_05685"/>
<dbReference type="Pfam" id="PF07695">
    <property type="entry name" value="7TMR-DISM_7TM"/>
    <property type="match status" value="1"/>
</dbReference>
<feature type="transmembrane region" description="Helical" evidence="15">
    <location>
        <begin position="288"/>
        <end position="309"/>
    </location>
</feature>
<keyword evidence="7" id="KW-0547">Nucleotide-binding</keyword>
<keyword evidence="12 15" id="KW-0472">Membrane</keyword>
<dbReference type="SMART" id="SM00448">
    <property type="entry name" value="REC"/>
    <property type="match status" value="1"/>
</dbReference>
<evidence type="ECO:0000256" key="10">
    <source>
        <dbReference type="ARBA" id="ARBA00022989"/>
    </source>
</evidence>
<evidence type="ECO:0000256" key="2">
    <source>
        <dbReference type="ARBA" id="ARBA00004370"/>
    </source>
</evidence>
<evidence type="ECO:0000256" key="9">
    <source>
        <dbReference type="ARBA" id="ARBA00022840"/>
    </source>
</evidence>
<dbReference type="Pfam" id="PF07696">
    <property type="entry name" value="7TMR-DISMED2"/>
    <property type="match status" value="1"/>
</dbReference>
<dbReference type="Pfam" id="PF00512">
    <property type="entry name" value="HisKA"/>
    <property type="match status" value="1"/>
</dbReference>
<dbReference type="CDD" id="cd16922">
    <property type="entry name" value="HATPase_EvgS-ArcB-TorS-like"/>
    <property type="match status" value="1"/>
</dbReference>
<dbReference type="InterPro" id="IPR004358">
    <property type="entry name" value="Sig_transdc_His_kin-like_C"/>
</dbReference>
<comment type="catalytic activity">
    <reaction evidence="1">
        <text>ATP + protein L-histidine = ADP + protein N-phospho-L-histidine.</text>
        <dbReference type="EC" id="2.7.13.3"/>
    </reaction>
</comment>
<accession>A0A2K9LI48</accession>
<dbReference type="InterPro" id="IPR003594">
    <property type="entry name" value="HATPase_dom"/>
</dbReference>
<feature type="transmembrane region" description="Helical" evidence="15">
    <location>
        <begin position="12"/>
        <end position="29"/>
    </location>
</feature>
<dbReference type="PROSITE" id="PS50109">
    <property type="entry name" value="HIS_KIN"/>
    <property type="match status" value="1"/>
</dbReference>
<dbReference type="Gene3D" id="2.60.40.2380">
    <property type="match status" value="1"/>
</dbReference>
<evidence type="ECO:0000256" key="8">
    <source>
        <dbReference type="ARBA" id="ARBA00022777"/>
    </source>
</evidence>
<dbReference type="PANTHER" id="PTHR45339:SF5">
    <property type="entry name" value="HISTIDINE KINASE"/>
    <property type="match status" value="1"/>
</dbReference>
<evidence type="ECO:0000256" key="4">
    <source>
        <dbReference type="ARBA" id="ARBA00022553"/>
    </source>
</evidence>
<keyword evidence="10 15" id="KW-1133">Transmembrane helix</keyword>
<dbReference type="PANTHER" id="PTHR45339">
    <property type="entry name" value="HYBRID SIGNAL TRANSDUCTION HISTIDINE KINASE J"/>
    <property type="match status" value="1"/>
</dbReference>
<feature type="transmembrane region" description="Helical" evidence="15">
    <location>
        <begin position="315"/>
        <end position="334"/>
    </location>
</feature>
<keyword evidence="9" id="KW-0067">ATP-binding</keyword>
<dbReference type="PRINTS" id="PR00344">
    <property type="entry name" value="BCTRLSENSOR"/>
</dbReference>
<feature type="modified residue" description="4-aspartylphosphate" evidence="13">
    <location>
        <position position="823"/>
    </location>
</feature>
<dbReference type="EC" id="2.7.13.3" evidence="3"/>
<dbReference type="InterPro" id="IPR011006">
    <property type="entry name" value="CheY-like_superfamily"/>
</dbReference>
<dbReference type="Pfam" id="PF00072">
    <property type="entry name" value="Response_reg"/>
    <property type="match status" value="1"/>
</dbReference>
<dbReference type="InterPro" id="IPR003661">
    <property type="entry name" value="HisK_dim/P_dom"/>
</dbReference>
<evidence type="ECO:0000313" key="18">
    <source>
        <dbReference type="EMBL" id="AUM11943.1"/>
    </source>
</evidence>
<dbReference type="SUPFAM" id="SSF55874">
    <property type="entry name" value="ATPase domain of HSP90 chaperone/DNA topoisomerase II/histidine kinase"/>
    <property type="match status" value="1"/>
</dbReference>
<dbReference type="InterPro" id="IPR036097">
    <property type="entry name" value="HisK_dim/P_sf"/>
</dbReference>
<dbReference type="Pfam" id="PF02518">
    <property type="entry name" value="HATPase_c"/>
    <property type="match status" value="1"/>
</dbReference>
<keyword evidence="4 13" id="KW-0597">Phosphoprotein</keyword>
<dbReference type="InterPro" id="IPR011622">
    <property type="entry name" value="7TMR_DISM_rcpt_extracell_dom2"/>
</dbReference>
<dbReference type="Gene3D" id="3.30.565.10">
    <property type="entry name" value="Histidine kinase-like ATPase, C-terminal domain"/>
    <property type="match status" value="1"/>
</dbReference>
<evidence type="ECO:0000313" key="19">
    <source>
        <dbReference type="Proteomes" id="UP000235116"/>
    </source>
</evidence>
<evidence type="ECO:0000256" key="13">
    <source>
        <dbReference type="PROSITE-ProRule" id="PRU00169"/>
    </source>
</evidence>
<evidence type="ECO:0000256" key="1">
    <source>
        <dbReference type="ARBA" id="ARBA00000085"/>
    </source>
</evidence>
<dbReference type="AlphaFoldDB" id="A0A2K9LI48"/>
<dbReference type="CDD" id="cd17546">
    <property type="entry name" value="REC_hyHK_CKI1_RcsC-like"/>
    <property type="match status" value="1"/>
</dbReference>
<evidence type="ECO:0000259" key="17">
    <source>
        <dbReference type="PROSITE" id="PS50110"/>
    </source>
</evidence>
<dbReference type="SMART" id="SM00388">
    <property type="entry name" value="HisKA"/>
    <property type="match status" value="1"/>
</dbReference>
<dbReference type="InterPro" id="IPR036890">
    <property type="entry name" value="HATPase_C_sf"/>
</dbReference>
<name>A0A2K9LI48_9GAMM</name>
<dbReference type="SUPFAM" id="SSF52172">
    <property type="entry name" value="CheY-like"/>
    <property type="match status" value="1"/>
</dbReference>
<dbReference type="CDD" id="cd00082">
    <property type="entry name" value="HisKA"/>
    <property type="match status" value="1"/>
</dbReference>
<evidence type="ECO:0000256" key="12">
    <source>
        <dbReference type="ARBA" id="ARBA00023136"/>
    </source>
</evidence>
<evidence type="ECO:0000256" key="3">
    <source>
        <dbReference type="ARBA" id="ARBA00012438"/>
    </source>
</evidence>
<dbReference type="PROSITE" id="PS50110">
    <property type="entry name" value="RESPONSE_REGULATORY"/>
    <property type="match status" value="1"/>
</dbReference>
<evidence type="ECO:0000256" key="15">
    <source>
        <dbReference type="SAM" id="Phobius"/>
    </source>
</evidence>
<keyword evidence="8" id="KW-0418">Kinase</keyword>
<feature type="transmembrane region" description="Helical" evidence="15">
    <location>
        <begin position="257"/>
        <end position="276"/>
    </location>
</feature>
<keyword evidence="19" id="KW-1185">Reference proteome</keyword>
<dbReference type="InterPro" id="IPR001789">
    <property type="entry name" value="Sig_transdc_resp-reg_receiver"/>
</dbReference>
<evidence type="ECO:0000256" key="7">
    <source>
        <dbReference type="ARBA" id="ARBA00022741"/>
    </source>
</evidence>
<dbReference type="InterPro" id="IPR011623">
    <property type="entry name" value="7TMR_DISM_rcpt_extracell_dom1"/>
</dbReference>
<keyword evidence="14" id="KW-0175">Coiled coil</keyword>
<proteinExistence type="predicted"/>
<keyword evidence="6 15" id="KW-0812">Transmembrane</keyword>
<sequence>MVQLSQHRCSVFWVFGLVCVGLILDLALFNSSRASAGIQLSALEDGAFQYNELEYVLVDRDSAFDPLDTDLVWQQHPDSVPNFGFSNSQLWLRFVIENPTPHEVHRLLEVSYPLLDRVELRHMQGQRQLQTLVLGNQVDFDHRPINHRHLIFPVTMPADSSTTLYLGVKGGNAIQVPMALWRESTFWRVDQQRLSWQTVYYGLMIAMIFYNLFLVWGVRDITYLFYVGTMAGVLIFQAILHGVAYQVLWPEFTDWNAVSMAFFIPLANGFSSLFSNKMLRIREVSPPLYKVMLLQIVSAPFLAIASLIFPFQYVVPISTFMTVVSAASVAYIGIRYWARYETDARIFSVAWDAFVLGCLVMGLNKFGLIPYNWLTENLMQIGSALETILLSLALAARINRLREDSLTLQKEQLQAREKEIQADKELLAAKYESKAKSDFLAVMSHEIRTPMNGVLGVLDLLKDTRLDAEQTRMIGTIESSGKLLLNILNDILDLSKVESGKLDLEQIPLSLQQIIDDAVIIYDASASQKGLMMSSFVSPQIYAPLLGDPTRIKQIIYNLLGNAIKFTDRGHIFISARSVAVDGQRQTVRLEIIDSGIGLSHEQEQKLFDSFTQGDTSTNRKFGGTGLGLAISKKLTEAMGGNIGVESIQGEGSVFWVELGFPLGADAKQPQLPDPMPSVAVVGGAAQLNHFVCESLEREGVTIVAVTTKPDIRIQIDEHGVMLEQCSSAVAINPKRSYKAPFAINAWLGWRDVSAASRDVDVADNTPLLPVKVLVAEDNPVNQMVIRELLKPLVGEVDIAGDGREAVELYQQSNGAYDYIFMDCEMPELDGYDATRQIRALEHDLGLEKVKIIALTAHAFDEFKQKAFDAGMNGHLSKPINRSALKAFFYQDGLGARRAV</sequence>
<comment type="subcellular location">
    <subcellularLocation>
        <location evidence="2">Membrane</location>
    </subcellularLocation>
</comment>
<dbReference type="SMART" id="SM00387">
    <property type="entry name" value="HATPase_c"/>
    <property type="match status" value="1"/>
</dbReference>
<evidence type="ECO:0000256" key="11">
    <source>
        <dbReference type="ARBA" id="ARBA00023012"/>
    </source>
</evidence>
<dbReference type="GO" id="GO:0000155">
    <property type="term" value="F:phosphorelay sensor kinase activity"/>
    <property type="evidence" value="ECO:0007669"/>
    <property type="project" value="InterPro"/>
</dbReference>
<dbReference type="FunFam" id="1.10.287.130:FF:000004">
    <property type="entry name" value="Ethylene receptor 1"/>
    <property type="match status" value="1"/>
</dbReference>
<organism evidence="18 19">
    <name type="scientific">Ketobacter alkanivorans</name>
    <dbReference type="NCBI Taxonomy" id="1917421"/>
    <lineage>
        <taxon>Bacteria</taxon>
        <taxon>Pseudomonadati</taxon>
        <taxon>Pseudomonadota</taxon>
        <taxon>Gammaproteobacteria</taxon>
        <taxon>Pseudomonadales</taxon>
        <taxon>Ketobacteraceae</taxon>
        <taxon>Ketobacter</taxon>
    </lineage>
</organism>
<feature type="transmembrane region" description="Helical" evidence="15">
    <location>
        <begin position="346"/>
        <end position="366"/>
    </location>
</feature>
<feature type="transmembrane region" description="Helical" evidence="15">
    <location>
        <begin position="223"/>
        <end position="245"/>
    </location>
</feature>
<evidence type="ECO:0000256" key="5">
    <source>
        <dbReference type="ARBA" id="ARBA00022679"/>
    </source>
</evidence>
<dbReference type="EMBL" id="CP022684">
    <property type="protein sequence ID" value="AUM11943.1"/>
    <property type="molecule type" value="Genomic_DNA"/>
</dbReference>
<evidence type="ECO:0000259" key="16">
    <source>
        <dbReference type="PROSITE" id="PS50109"/>
    </source>
</evidence>
<keyword evidence="5" id="KW-0808">Transferase</keyword>
<protein>
    <recommendedName>
        <fullName evidence="3">histidine kinase</fullName>
        <ecNumber evidence="3">2.7.13.3</ecNumber>
    </recommendedName>
</protein>